<dbReference type="EMBL" id="JANUGU010000001">
    <property type="protein sequence ID" value="MCS0657450.1"/>
    <property type="molecule type" value="Genomic_DNA"/>
</dbReference>
<name>A0ABT2CU03_9BURK</name>
<sequence>MEYRIAAAGVLLLHFGFMVFVVAGAVLALRRRWVIAVHLPAAVWGFWVEAGGIACPLTYLENWLRIRGGEAGYSEGFVEHYLLAAIYPEWLTRNTQHLLAAFVLLVNVCLYVSVLRHWARHHTGSSEVPPAEEP</sequence>
<dbReference type="InterPro" id="IPR021218">
    <property type="entry name" value="DUF2784"/>
</dbReference>
<evidence type="ECO:0000313" key="2">
    <source>
        <dbReference type="EMBL" id="MCS0657450.1"/>
    </source>
</evidence>
<feature type="transmembrane region" description="Helical" evidence="1">
    <location>
        <begin position="41"/>
        <end position="60"/>
    </location>
</feature>
<gene>
    <name evidence="2" type="ORF">NX778_05155</name>
</gene>
<proteinExistence type="predicted"/>
<dbReference type="Pfam" id="PF10861">
    <property type="entry name" value="DUF2784"/>
    <property type="match status" value="1"/>
</dbReference>
<protein>
    <submittedName>
        <fullName evidence="2">DUF2784 domain-containing protein</fullName>
    </submittedName>
</protein>
<feature type="transmembrane region" description="Helical" evidence="1">
    <location>
        <begin position="97"/>
        <end position="115"/>
    </location>
</feature>
<keyword evidence="3" id="KW-1185">Reference proteome</keyword>
<evidence type="ECO:0000256" key="1">
    <source>
        <dbReference type="SAM" id="Phobius"/>
    </source>
</evidence>
<keyword evidence="1" id="KW-0812">Transmembrane</keyword>
<keyword evidence="1" id="KW-1133">Transmembrane helix</keyword>
<keyword evidence="1" id="KW-0472">Membrane</keyword>
<dbReference type="Proteomes" id="UP001204621">
    <property type="component" value="Unassembled WGS sequence"/>
</dbReference>
<organism evidence="2 3">
    <name type="scientific">Massilia terrae</name>
    <dbReference type="NCBI Taxonomy" id="1811224"/>
    <lineage>
        <taxon>Bacteria</taxon>
        <taxon>Pseudomonadati</taxon>
        <taxon>Pseudomonadota</taxon>
        <taxon>Betaproteobacteria</taxon>
        <taxon>Burkholderiales</taxon>
        <taxon>Oxalobacteraceae</taxon>
        <taxon>Telluria group</taxon>
        <taxon>Massilia</taxon>
    </lineage>
</organism>
<reference evidence="2 3" key="1">
    <citation type="submission" date="2022-08" db="EMBL/GenBank/DDBJ databases">
        <title>Reclassification of Massilia species as members of the genera Telluria, Duganella, Pseudoduganella, Mokoshia gen. nov. and Zemynaea gen. nov. using orthogonal and non-orthogonal genome-based approaches.</title>
        <authorList>
            <person name="Bowman J.P."/>
        </authorList>
    </citation>
    <scope>NUCLEOTIDE SEQUENCE [LARGE SCALE GENOMIC DNA]</scope>
    <source>
        <strain evidence="2 3">JCM 31606</strain>
    </source>
</reference>
<feature type="transmembrane region" description="Helical" evidence="1">
    <location>
        <begin position="6"/>
        <end position="29"/>
    </location>
</feature>
<evidence type="ECO:0000313" key="3">
    <source>
        <dbReference type="Proteomes" id="UP001204621"/>
    </source>
</evidence>
<accession>A0ABT2CU03</accession>
<comment type="caution">
    <text evidence="2">The sequence shown here is derived from an EMBL/GenBank/DDBJ whole genome shotgun (WGS) entry which is preliminary data.</text>
</comment>